<accession>A0A7K3NR01</accession>
<dbReference type="Proteomes" id="UP000469724">
    <property type="component" value="Unassembled WGS sequence"/>
</dbReference>
<evidence type="ECO:0000313" key="1">
    <source>
        <dbReference type="EMBL" id="NDY57629.1"/>
    </source>
</evidence>
<keyword evidence="2" id="KW-1185">Reference proteome</keyword>
<proteinExistence type="predicted"/>
<dbReference type="InterPro" id="IPR036388">
    <property type="entry name" value="WH-like_DNA-bd_sf"/>
</dbReference>
<protein>
    <submittedName>
        <fullName evidence="1">Uncharacterized protein</fullName>
    </submittedName>
</protein>
<dbReference type="AlphaFoldDB" id="A0A7K3NR01"/>
<sequence length="73" mass="7664">MACVKPNGELTTAALEVLASLAAPATDQEVAAAVSRPVHQARAILRELIKIDLAVRDGDLYRITPAGRTRLGG</sequence>
<dbReference type="InterPro" id="IPR036390">
    <property type="entry name" value="WH_DNA-bd_sf"/>
</dbReference>
<comment type="caution">
    <text evidence="1">The sequence shown here is derived from an EMBL/GenBank/DDBJ whole genome shotgun (WGS) entry which is preliminary data.</text>
</comment>
<gene>
    <name evidence="1" type="ORF">G3N56_12905</name>
</gene>
<organism evidence="1 2">
    <name type="scientific">Desulfolutivibrio sulfodismutans</name>
    <dbReference type="NCBI Taxonomy" id="63561"/>
    <lineage>
        <taxon>Bacteria</taxon>
        <taxon>Pseudomonadati</taxon>
        <taxon>Thermodesulfobacteriota</taxon>
        <taxon>Desulfovibrionia</taxon>
        <taxon>Desulfovibrionales</taxon>
        <taxon>Desulfovibrionaceae</taxon>
        <taxon>Desulfolutivibrio</taxon>
    </lineage>
</organism>
<dbReference type="SUPFAM" id="SSF46785">
    <property type="entry name" value="Winged helix' DNA-binding domain"/>
    <property type="match status" value="1"/>
</dbReference>
<dbReference type="RefSeq" id="WP_163302715.1">
    <property type="nucleotide sequence ID" value="NZ_JAAGRQ010000055.1"/>
</dbReference>
<evidence type="ECO:0000313" key="2">
    <source>
        <dbReference type="Proteomes" id="UP000469724"/>
    </source>
</evidence>
<reference evidence="1 2" key="1">
    <citation type="submission" date="2020-02" db="EMBL/GenBank/DDBJ databases">
        <title>Comparative genomics of sulfur disproportionating microorganisms.</title>
        <authorList>
            <person name="Ward L.M."/>
            <person name="Bertran E."/>
            <person name="Johnston D.T."/>
        </authorList>
    </citation>
    <scope>NUCLEOTIDE SEQUENCE [LARGE SCALE GENOMIC DNA]</scope>
    <source>
        <strain evidence="1 2">DSM 3696</strain>
    </source>
</reference>
<dbReference type="EMBL" id="JAAGRQ010000055">
    <property type="protein sequence ID" value="NDY57629.1"/>
    <property type="molecule type" value="Genomic_DNA"/>
</dbReference>
<dbReference type="Gene3D" id="1.10.10.10">
    <property type="entry name" value="Winged helix-like DNA-binding domain superfamily/Winged helix DNA-binding domain"/>
    <property type="match status" value="1"/>
</dbReference>
<name>A0A7K3NR01_9BACT</name>